<comment type="caution">
    <text evidence="1">The sequence shown here is derived from an EMBL/GenBank/DDBJ whole genome shotgun (WGS) entry which is preliminary data.</text>
</comment>
<organism evidence="1 2">
    <name type="scientific">Lentinula aff. lateritia</name>
    <dbReference type="NCBI Taxonomy" id="2804960"/>
    <lineage>
        <taxon>Eukaryota</taxon>
        <taxon>Fungi</taxon>
        <taxon>Dikarya</taxon>
        <taxon>Basidiomycota</taxon>
        <taxon>Agaricomycotina</taxon>
        <taxon>Agaricomycetes</taxon>
        <taxon>Agaricomycetidae</taxon>
        <taxon>Agaricales</taxon>
        <taxon>Marasmiineae</taxon>
        <taxon>Omphalotaceae</taxon>
        <taxon>Lentinula</taxon>
    </lineage>
</organism>
<accession>A0ACC1TV37</accession>
<protein>
    <submittedName>
        <fullName evidence="1">Uncharacterized protein</fullName>
    </submittedName>
</protein>
<evidence type="ECO:0000313" key="2">
    <source>
        <dbReference type="Proteomes" id="UP001163835"/>
    </source>
</evidence>
<reference evidence="1" key="1">
    <citation type="submission" date="2022-09" db="EMBL/GenBank/DDBJ databases">
        <title>A Global Phylogenomic Analysis of the Shiitake Genus Lentinula.</title>
        <authorList>
            <consortium name="DOE Joint Genome Institute"/>
            <person name="Sierra-Patev S."/>
            <person name="Min B."/>
            <person name="Naranjo-Ortiz M."/>
            <person name="Looney B."/>
            <person name="Konkel Z."/>
            <person name="Slot J.C."/>
            <person name="Sakamoto Y."/>
            <person name="Steenwyk J.L."/>
            <person name="Rokas A."/>
            <person name="Carro J."/>
            <person name="Camarero S."/>
            <person name="Ferreira P."/>
            <person name="Molpeceres G."/>
            <person name="Ruiz-Duenas F.J."/>
            <person name="Serrano A."/>
            <person name="Henrissat B."/>
            <person name="Drula E."/>
            <person name="Hughes K.W."/>
            <person name="Mata J.L."/>
            <person name="Ishikawa N.K."/>
            <person name="Vargas-Isla R."/>
            <person name="Ushijima S."/>
            <person name="Smith C.A."/>
            <person name="Ahrendt S."/>
            <person name="Andreopoulos W."/>
            <person name="He G."/>
            <person name="Labutti K."/>
            <person name="Lipzen A."/>
            <person name="Ng V."/>
            <person name="Riley R."/>
            <person name="Sandor L."/>
            <person name="Barry K."/>
            <person name="Martinez A.T."/>
            <person name="Xiao Y."/>
            <person name="Gibbons J.G."/>
            <person name="Terashima K."/>
            <person name="Grigoriev I.V."/>
            <person name="Hibbett D.S."/>
        </authorList>
    </citation>
    <scope>NUCLEOTIDE SEQUENCE</scope>
    <source>
        <strain evidence="1">TMI1499</strain>
    </source>
</reference>
<gene>
    <name evidence="1" type="ORF">F5876DRAFT_67264</name>
</gene>
<dbReference type="EMBL" id="MU795222">
    <property type="protein sequence ID" value="KAJ3808443.1"/>
    <property type="molecule type" value="Genomic_DNA"/>
</dbReference>
<dbReference type="Proteomes" id="UP001163835">
    <property type="component" value="Unassembled WGS sequence"/>
</dbReference>
<name>A0ACC1TV37_9AGAR</name>
<evidence type="ECO:0000313" key="1">
    <source>
        <dbReference type="EMBL" id="KAJ3808443.1"/>
    </source>
</evidence>
<sequence length="439" mass="50036">MALNYNTQTEDLSSQQEQPPPYSFEPPSQTSPPRRVIMNSMEHENIHPRTCAIHPLVDDLLRLIFIECLPTIPISDPRFPTIFMQSHPLNVLTNVCTQWRELAVGTSELWRDIRIDFVDCDVDYKAGFWNELGKGILEFWFDQSAAHMLHVELIIEEPSYADPYWDYPKHQNLDISFPRCMRSFDDAFSMLPWARLHHLGLRGVGITPAQALALQDCTKLHSLVLTDIYSGDSNLGFSPPSAKSSIIIPDLYQLTTSLGVSDHWEYLEYLHAENLIDLTLHLMARVHVNEMLSSFLSFCEKSHCSLEHLTLVYAWAPTADNVREIFRTLPTLKSFNAIEGSESEAEWAEPFLNEDVFASLIWEPQWGPVLLPLLQTFTGNGVDIDTFDVAMAFMESRVNQGLKKVSFNIEAGDSYKDVWEKLEKLKMLGLDVSGIGLTR</sequence>
<proteinExistence type="predicted"/>
<keyword evidence="2" id="KW-1185">Reference proteome</keyword>